<dbReference type="VEuPathDB" id="FungiDB:PADG_01200"/>
<accession>A0A1D2JLT3</accession>
<evidence type="ECO:0000313" key="3">
    <source>
        <dbReference type="Proteomes" id="UP000242814"/>
    </source>
</evidence>
<name>A0A1D2JLT3_PARBR</name>
<protein>
    <submittedName>
        <fullName evidence="2">Uncharacterized protein</fullName>
    </submittedName>
</protein>
<organism evidence="2 3">
    <name type="scientific">Paracoccidioides brasiliensis</name>
    <dbReference type="NCBI Taxonomy" id="121759"/>
    <lineage>
        <taxon>Eukaryota</taxon>
        <taxon>Fungi</taxon>
        <taxon>Dikarya</taxon>
        <taxon>Ascomycota</taxon>
        <taxon>Pezizomycotina</taxon>
        <taxon>Eurotiomycetes</taxon>
        <taxon>Eurotiomycetidae</taxon>
        <taxon>Onygenales</taxon>
        <taxon>Ajellomycetaceae</taxon>
        <taxon>Paracoccidioides</taxon>
    </lineage>
</organism>
<feature type="region of interest" description="Disordered" evidence="1">
    <location>
        <begin position="125"/>
        <end position="160"/>
    </location>
</feature>
<feature type="compositionally biased region" description="Polar residues" evidence="1">
    <location>
        <begin position="149"/>
        <end position="160"/>
    </location>
</feature>
<proteinExistence type="predicted"/>
<reference evidence="2 3" key="1">
    <citation type="submission" date="2016-06" db="EMBL/GenBank/DDBJ databases">
        <authorList>
            <person name="Kjaerup R.B."/>
            <person name="Dalgaard T.S."/>
            <person name="Juul-Madsen H.R."/>
        </authorList>
    </citation>
    <scope>NUCLEOTIDE SEQUENCE [LARGE SCALE GENOMIC DNA]</scope>
    <source>
        <strain evidence="2 3">Pb300</strain>
    </source>
</reference>
<comment type="caution">
    <text evidence="2">The sequence shown here is derived from an EMBL/GenBank/DDBJ whole genome shotgun (WGS) entry which is preliminary data.</text>
</comment>
<dbReference type="VEuPathDB" id="FungiDB:PABG_07678"/>
<evidence type="ECO:0000313" key="2">
    <source>
        <dbReference type="EMBL" id="ODH41430.1"/>
    </source>
</evidence>
<dbReference type="AlphaFoldDB" id="A0A1D2JLT3"/>
<evidence type="ECO:0000256" key="1">
    <source>
        <dbReference type="SAM" id="MobiDB-lite"/>
    </source>
</evidence>
<sequence>MGSFLDNSRNVMMIQAPNALEQTNEASRIFPVRDYYDKAPETERREREPQYEADDTRAGGAILKWVNSVSAIKGIKMREPASVQYAMIDYTKTQNSSWIPSFKWAGTNQNHNNYSSGFAYQSTSHSGMASTSSVDSPKLRNSHGKIGASQESQGSNSATADSDRAITELWLVGKAIPTLPNCVYRRNATSSIVTLASWTGLQKAPNNLT</sequence>
<dbReference type="EMBL" id="LZYO01000033">
    <property type="protein sequence ID" value="ODH41430.1"/>
    <property type="molecule type" value="Genomic_DNA"/>
</dbReference>
<dbReference type="Proteomes" id="UP000242814">
    <property type="component" value="Unassembled WGS sequence"/>
</dbReference>
<gene>
    <name evidence="2" type="ORF">ACO22_01390</name>
</gene>